<feature type="non-terminal residue" evidence="2">
    <location>
        <position position="1"/>
    </location>
</feature>
<dbReference type="AlphaFoldDB" id="A0A382KU66"/>
<accession>A0A382KU66</accession>
<sequence>VSEEETKSPSNPQQLLEIVRQGKFADTQEQRERERKFRSEKNKQAKLLADAKAYRARLEREAARLEKTFEANE</sequence>
<evidence type="ECO:0000313" key="2">
    <source>
        <dbReference type="EMBL" id="SVC28128.1"/>
    </source>
</evidence>
<dbReference type="EMBL" id="UINC01082922">
    <property type="protein sequence ID" value="SVC28128.1"/>
    <property type="molecule type" value="Genomic_DNA"/>
</dbReference>
<proteinExistence type="predicted"/>
<protein>
    <submittedName>
        <fullName evidence="2">Uncharacterized protein</fullName>
    </submittedName>
</protein>
<reference evidence="2" key="1">
    <citation type="submission" date="2018-05" db="EMBL/GenBank/DDBJ databases">
        <authorList>
            <person name="Lanie J.A."/>
            <person name="Ng W.-L."/>
            <person name="Kazmierczak K.M."/>
            <person name="Andrzejewski T.M."/>
            <person name="Davidsen T.M."/>
            <person name="Wayne K.J."/>
            <person name="Tettelin H."/>
            <person name="Glass J.I."/>
            <person name="Rusch D."/>
            <person name="Podicherti R."/>
            <person name="Tsui H.-C.T."/>
            <person name="Winkler M.E."/>
        </authorList>
    </citation>
    <scope>NUCLEOTIDE SEQUENCE</scope>
</reference>
<feature type="region of interest" description="Disordered" evidence="1">
    <location>
        <begin position="1"/>
        <end position="43"/>
    </location>
</feature>
<name>A0A382KU66_9ZZZZ</name>
<feature type="compositionally biased region" description="Basic and acidic residues" evidence="1">
    <location>
        <begin position="26"/>
        <end position="43"/>
    </location>
</feature>
<evidence type="ECO:0000256" key="1">
    <source>
        <dbReference type="SAM" id="MobiDB-lite"/>
    </source>
</evidence>
<gene>
    <name evidence="2" type="ORF">METZ01_LOCUS280982</name>
</gene>
<feature type="non-terminal residue" evidence="2">
    <location>
        <position position="73"/>
    </location>
</feature>
<organism evidence="2">
    <name type="scientific">marine metagenome</name>
    <dbReference type="NCBI Taxonomy" id="408172"/>
    <lineage>
        <taxon>unclassified sequences</taxon>
        <taxon>metagenomes</taxon>
        <taxon>ecological metagenomes</taxon>
    </lineage>
</organism>